<keyword evidence="3" id="KW-1185">Reference proteome</keyword>
<dbReference type="Gene3D" id="3.40.50.10140">
    <property type="entry name" value="Toll/interleukin-1 receptor homology (TIR) domain"/>
    <property type="match status" value="1"/>
</dbReference>
<dbReference type="Pfam" id="PF14299">
    <property type="entry name" value="PP2"/>
    <property type="match status" value="1"/>
</dbReference>
<dbReference type="PANTHER" id="PTHR48478">
    <property type="entry name" value="LECTIN-LIKE"/>
    <property type="match status" value="1"/>
</dbReference>
<feature type="domain" description="TIR" evidence="1">
    <location>
        <begin position="17"/>
        <end position="142"/>
    </location>
</feature>
<evidence type="ECO:0000313" key="2">
    <source>
        <dbReference type="EMBL" id="KFK31585.1"/>
    </source>
</evidence>
<reference evidence="3" key="1">
    <citation type="journal article" date="2015" name="Nat. Plants">
        <title>Genome expansion of Arabis alpina linked with retrotransposition and reduced symmetric DNA methylation.</title>
        <authorList>
            <person name="Willing E.M."/>
            <person name="Rawat V."/>
            <person name="Mandakova T."/>
            <person name="Maumus F."/>
            <person name="James G.V."/>
            <person name="Nordstroem K.J."/>
            <person name="Becker C."/>
            <person name="Warthmann N."/>
            <person name="Chica C."/>
            <person name="Szarzynska B."/>
            <person name="Zytnicki M."/>
            <person name="Albani M.C."/>
            <person name="Kiefer C."/>
            <person name="Bergonzi S."/>
            <person name="Castaings L."/>
            <person name="Mateos J.L."/>
            <person name="Berns M.C."/>
            <person name="Bujdoso N."/>
            <person name="Piofczyk T."/>
            <person name="de Lorenzo L."/>
            <person name="Barrero-Sicilia C."/>
            <person name="Mateos I."/>
            <person name="Piednoel M."/>
            <person name="Hagmann J."/>
            <person name="Chen-Min-Tao R."/>
            <person name="Iglesias-Fernandez R."/>
            <person name="Schuster S.C."/>
            <person name="Alonso-Blanco C."/>
            <person name="Roudier F."/>
            <person name="Carbonero P."/>
            <person name="Paz-Ares J."/>
            <person name="Davis S.J."/>
            <person name="Pecinka A."/>
            <person name="Quesneville H."/>
            <person name="Colot V."/>
            <person name="Lysak M.A."/>
            <person name="Weigel D."/>
            <person name="Coupland G."/>
            <person name="Schneeberger K."/>
        </authorList>
    </citation>
    <scope>NUCLEOTIDE SEQUENCE [LARGE SCALE GENOMIC DNA]</scope>
    <source>
        <strain evidence="3">cv. Pajares</strain>
    </source>
</reference>
<dbReference type="GO" id="GO:0030246">
    <property type="term" value="F:carbohydrate binding"/>
    <property type="evidence" value="ECO:0007669"/>
    <property type="project" value="InterPro"/>
</dbReference>
<dbReference type="Gramene" id="KFK31585">
    <property type="protein sequence ID" value="KFK31585"/>
    <property type="gene ID" value="AALP_AA6G131400"/>
</dbReference>
<sequence>MAASTSSSSSVVGLISTRPLVFIDFKQEDVSKSLISFLEPVLRSENINVLLDEEEVRDRDIDNLFHRIQDSRISLAIFSESKCGLDELPKIREPVNKEIPIFYKVDAISFKKLKKDLVDLQNSERTKKDLINSVMEELSRLLGNISVGVNKEREANSKCVMVPARKLQISHSEKLRNWTWSFIYDGSNESAIEIAMLNEVYWLHISGNFHTRNLTPGTKYEVVFVVSLDDTSSGWEQPVNLSFKLVNLDGTESLQERTMSLECHIGENWVDIQAGVFVAPPRNTAAKITFTMYQYVTTDRKNGLVVKGVAIRPMQ</sequence>
<dbReference type="SMART" id="SM00255">
    <property type="entry name" value="TIR"/>
    <property type="match status" value="1"/>
</dbReference>
<dbReference type="OMA" id="MSLECHI"/>
<evidence type="ECO:0000313" key="3">
    <source>
        <dbReference type="Proteomes" id="UP000029120"/>
    </source>
</evidence>
<evidence type="ECO:0000259" key="1">
    <source>
        <dbReference type="PROSITE" id="PS50104"/>
    </source>
</evidence>
<dbReference type="PANTHER" id="PTHR48478:SF1">
    <property type="entry name" value="LECTIN-LIKE"/>
    <property type="match status" value="1"/>
</dbReference>
<proteinExistence type="predicted"/>
<dbReference type="InterPro" id="IPR035897">
    <property type="entry name" value="Toll_tir_struct_dom_sf"/>
</dbReference>
<dbReference type="SUPFAM" id="SSF52200">
    <property type="entry name" value="Toll/Interleukin receptor TIR domain"/>
    <property type="match status" value="1"/>
</dbReference>
<accession>A0A087GNY3</accession>
<dbReference type="OrthoDB" id="1081987at2759"/>
<dbReference type="PROSITE" id="PS50104">
    <property type="entry name" value="TIR"/>
    <property type="match status" value="1"/>
</dbReference>
<dbReference type="EMBL" id="CM002874">
    <property type="protein sequence ID" value="KFK31585.1"/>
    <property type="molecule type" value="Genomic_DNA"/>
</dbReference>
<dbReference type="InterPro" id="IPR052147">
    <property type="entry name" value="PP2-like/Lectin"/>
</dbReference>
<name>A0A087GNY3_ARAAL</name>
<dbReference type="Proteomes" id="UP000029120">
    <property type="component" value="Chromosome 6"/>
</dbReference>
<organism evidence="2 3">
    <name type="scientific">Arabis alpina</name>
    <name type="common">Alpine rock-cress</name>
    <dbReference type="NCBI Taxonomy" id="50452"/>
    <lineage>
        <taxon>Eukaryota</taxon>
        <taxon>Viridiplantae</taxon>
        <taxon>Streptophyta</taxon>
        <taxon>Embryophyta</taxon>
        <taxon>Tracheophyta</taxon>
        <taxon>Spermatophyta</taxon>
        <taxon>Magnoliopsida</taxon>
        <taxon>eudicotyledons</taxon>
        <taxon>Gunneridae</taxon>
        <taxon>Pentapetalae</taxon>
        <taxon>rosids</taxon>
        <taxon>malvids</taxon>
        <taxon>Brassicales</taxon>
        <taxon>Brassicaceae</taxon>
        <taxon>Arabideae</taxon>
        <taxon>Arabis</taxon>
    </lineage>
</organism>
<gene>
    <name evidence="2" type="ordered locus">AALP_Aa6g131400</name>
</gene>
<dbReference type="InterPro" id="IPR025886">
    <property type="entry name" value="PP2-like"/>
</dbReference>
<dbReference type="AlphaFoldDB" id="A0A087GNY3"/>
<dbReference type="InterPro" id="IPR000157">
    <property type="entry name" value="TIR_dom"/>
</dbReference>
<dbReference type="GO" id="GO:0007165">
    <property type="term" value="P:signal transduction"/>
    <property type="evidence" value="ECO:0007669"/>
    <property type="project" value="InterPro"/>
</dbReference>
<dbReference type="Pfam" id="PF01582">
    <property type="entry name" value="TIR"/>
    <property type="match status" value="1"/>
</dbReference>
<protein>
    <recommendedName>
        <fullName evidence="1">TIR domain-containing protein</fullName>
    </recommendedName>
</protein>